<sequence>MKPMDNRFVIRVTLLTGVAIGLYLGATLTVLAYAIL</sequence>
<keyword evidence="1" id="KW-0472">Membrane</keyword>
<keyword evidence="1" id="KW-0812">Transmembrane</keyword>
<reference evidence="2" key="1">
    <citation type="journal article" date="2015" name="Nature">
        <title>Complex archaea that bridge the gap between prokaryotes and eukaryotes.</title>
        <authorList>
            <person name="Spang A."/>
            <person name="Saw J.H."/>
            <person name="Jorgensen S.L."/>
            <person name="Zaremba-Niedzwiedzka K."/>
            <person name="Martijn J."/>
            <person name="Lind A.E."/>
            <person name="van Eijk R."/>
            <person name="Schleper C."/>
            <person name="Guy L."/>
            <person name="Ettema T.J."/>
        </authorList>
    </citation>
    <scope>NUCLEOTIDE SEQUENCE</scope>
</reference>
<protein>
    <submittedName>
        <fullName evidence="2">Uncharacterized protein</fullName>
    </submittedName>
</protein>
<evidence type="ECO:0000256" key="1">
    <source>
        <dbReference type="SAM" id="Phobius"/>
    </source>
</evidence>
<comment type="caution">
    <text evidence="2">The sequence shown here is derived from an EMBL/GenBank/DDBJ whole genome shotgun (WGS) entry which is preliminary data.</text>
</comment>
<organism evidence="2">
    <name type="scientific">marine sediment metagenome</name>
    <dbReference type="NCBI Taxonomy" id="412755"/>
    <lineage>
        <taxon>unclassified sequences</taxon>
        <taxon>metagenomes</taxon>
        <taxon>ecological metagenomes</taxon>
    </lineage>
</organism>
<evidence type="ECO:0000313" key="2">
    <source>
        <dbReference type="EMBL" id="KKM33139.1"/>
    </source>
</evidence>
<dbReference type="AlphaFoldDB" id="A0A0F9L243"/>
<accession>A0A0F9L243</accession>
<keyword evidence="1" id="KW-1133">Transmembrane helix</keyword>
<feature type="transmembrane region" description="Helical" evidence="1">
    <location>
        <begin position="12"/>
        <end position="35"/>
    </location>
</feature>
<dbReference type="EMBL" id="LAZR01012141">
    <property type="protein sequence ID" value="KKM33139.1"/>
    <property type="molecule type" value="Genomic_DNA"/>
</dbReference>
<name>A0A0F9L243_9ZZZZ</name>
<gene>
    <name evidence="2" type="ORF">LCGC14_1565500</name>
</gene>
<proteinExistence type="predicted"/>